<dbReference type="EMBL" id="JBFCZG010000003">
    <property type="protein sequence ID" value="KAL3424635.1"/>
    <property type="molecule type" value="Genomic_DNA"/>
</dbReference>
<comment type="caution">
    <text evidence="2">The sequence shown here is derived from an EMBL/GenBank/DDBJ whole genome shotgun (WGS) entry which is preliminary data.</text>
</comment>
<organism evidence="2 3">
    <name type="scientific">Phlyctema vagabunda</name>
    <dbReference type="NCBI Taxonomy" id="108571"/>
    <lineage>
        <taxon>Eukaryota</taxon>
        <taxon>Fungi</taxon>
        <taxon>Dikarya</taxon>
        <taxon>Ascomycota</taxon>
        <taxon>Pezizomycotina</taxon>
        <taxon>Leotiomycetes</taxon>
        <taxon>Helotiales</taxon>
        <taxon>Dermateaceae</taxon>
        <taxon>Phlyctema</taxon>
    </lineage>
</organism>
<accession>A0ABR4PMT0</accession>
<proteinExistence type="predicted"/>
<dbReference type="Proteomes" id="UP001629113">
    <property type="component" value="Unassembled WGS sequence"/>
</dbReference>
<reference evidence="2 3" key="1">
    <citation type="submission" date="2024-06" db="EMBL/GenBank/DDBJ databases">
        <title>Complete genome of Phlyctema vagabunda strain 19-DSS-EL-015.</title>
        <authorList>
            <person name="Fiorenzani C."/>
        </authorList>
    </citation>
    <scope>NUCLEOTIDE SEQUENCE [LARGE SCALE GENOMIC DNA]</scope>
    <source>
        <strain evidence="2 3">19-DSS-EL-015</strain>
    </source>
</reference>
<name>A0ABR4PMT0_9HELO</name>
<keyword evidence="3" id="KW-1185">Reference proteome</keyword>
<protein>
    <submittedName>
        <fullName evidence="2">Uncharacterized protein</fullName>
    </submittedName>
</protein>
<feature type="compositionally biased region" description="Low complexity" evidence="1">
    <location>
        <begin position="29"/>
        <end position="41"/>
    </location>
</feature>
<evidence type="ECO:0000313" key="3">
    <source>
        <dbReference type="Proteomes" id="UP001629113"/>
    </source>
</evidence>
<gene>
    <name evidence="2" type="ORF">PVAG01_03916</name>
</gene>
<evidence type="ECO:0000313" key="2">
    <source>
        <dbReference type="EMBL" id="KAL3424635.1"/>
    </source>
</evidence>
<feature type="region of interest" description="Disordered" evidence="1">
    <location>
        <begin position="18"/>
        <end position="56"/>
    </location>
</feature>
<evidence type="ECO:0000256" key="1">
    <source>
        <dbReference type="SAM" id="MobiDB-lite"/>
    </source>
</evidence>
<sequence length="104" mass="11496">MANLPTLEATKERMVRMNNRRVSGSDPDAAAATARELAQTTSDGSAARAESQSSSKGHTYVPRYVCMHVHCAPYKPPYRIAELGRSRYQSMGRWMVAPVTCVHL</sequence>